<evidence type="ECO:0000256" key="10">
    <source>
        <dbReference type="PIRSR" id="PIRSR600823-1"/>
    </source>
</evidence>
<dbReference type="SUPFAM" id="SSF48113">
    <property type="entry name" value="Heme-dependent peroxidases"/>
    <property type="match status" value="1"/>
</dbReference>
<reference evidence="15" key="2">
    <citation type="submission" date="2018-04" db="EMBL/GenBank/DDBJ databases">
        <title>OnivRS2 (Oryza nivara Reference Sequence Version 2).</title>
        <authorList>
            <person name="Zhang J."/>
            <person name="Kudrna D."/>
            <person name="Lee S."/>
            <person name="Talag J."/>
            <person name="Rajasekar S."/>
            <person name="Welchert J."/>
            <person name="Hsing Y.-I."/>
            <person name="Wing R.A."/>
        </authorList>
    </citation>
    <scope>NUCLEOTIDE SEQUENCE [LARGE SCALE GENOMIC DNA]</scope>
    <source>
        <strain evidence="15">SL10</strain>
    </source>
</reference>
<evidence type="ECO:0000256" key="6">
    <source>
        <dbReference type="ARBA" id="ARBA00022837"/>
    </source>
</evidence>
<evidence type="ECO:0000256" key="12">
    <source>
        <dbReference type="PIRSR" id="PIRSR600823-4"/>
    </source>
</evidence>
<sequence>MAAARVAMWVACVLAMAAACQGRLRVGYYKRKCAPAEYVVRAVVGNAVRQNPGVGAGIVRMFFHDCFVQSSNEGLNPKWAQDSGEDQPITWPIALRLMRPISLREGLGMNLLPSRNFGPVARSPRKARTSSLFLALSSNFYMKMVTRINRTAAESADK</sequence>
<evidence type="ECO:0000259" key="14">
    <source>
        <dbReference type="PROSITE" id="PS50873"/>
    </source>
</evidence>
<evidence type="ECO:0000256" key="8">
    <source>
        <dbReference type="ARBA" id="ARBA00023004"/>
    </source>
</evidence>
<dbReference type="PANTHER" id="PTHR31235">
    <property type="entry name" value="PEROXIDASE 25-RELATED"/>
    <property type="match status" value="1"/>
</dbReference>
<dbReference type="STRING" id="4536.A0A0E0I4N0"/>
<dbReference type="GO" id="GO:0140825">
    <property type="term" value="F:lactoperoxidase activity"/>
    <property type="evidence" value="ECO:0007669"/>
    <property type="project" value="UniProtKB-EC"/>
</dbReference>
<dbReference type="PROSITE" id="PS50873">
    <property type="entry name" value="PEROXIDASE_4"/>
    <property type="match status" value="1"/>
</dbReference>
<comment type="cofactor">
    <cofactor evidence="2">
        <name>heme b</name>
        <dbReference type="ChEBI" id="CHEBI:60344"/>
    </cofactor>
</comment>
<dbReference type="PROSITE" id="PS51257">
    <property type="entry name" value="PROKAR_LIPOPROTEIN"/>
    <property type="match status" value="1"/>
</dbReference>
<organism evidence="15">
    <name type="scientific">Oryza nivara</name>
    <name type="common">Indian wild rice</name>
    <name type="synonym">Oryza sativa f. spontanea</name>
    <dbReference type="NCBI Taxonomy" id="4536"/>
    <lineage>
        <taxon>Eukaryota</taxon>
        <taxon>Viridiplantae</taxon>
        <taxon>Streptophyta</taxon>
        <taxon>Embryophyta</taxon>
        <taxon>Tracheophyta</taxon>
        <taxon>Spermatophyta</taxon>
        <taxon>Magnoliopsida</taxon>
        <taxon>Liliopsida</taxon>
        <taxon>Poales</taxon>
        <taxon>Poaceae</taxon>
        <taxon>BOP clade</taxon>
        <taxon>Oryzoideae</taxon>
        <taxon>Oryzeae</taxon>
        <taxon>Oryzinae</taxon>
        <taxon>Oryza</taxon>
    </lineage>
</organism>
<dbReference type="GO" id="GO:0020037">
    <property type="term" value="F:heme binding"/>
    <property type="evidence" value="ECO:0007669"/>
    <property type="project" value="InterPro"/>
</dbReference>
<keyword evidence="16" id="KW-1185">Reference proteome</keyword>
<feature type="site" description="Transition state stabilizer" evidence="12">
    <location>
        <position position="60"/>
    </location>
</feature>
<evidence type="ECO:0000256" key="3">
    <source>
        <dbReference type="ARBA" id="ARBA00022559"/>
    </source>
</evidence>
<evidence type="ECO:0000313" key="15">
    <source>
        <dbReference type="EnsemblPlants" id="ONIVA07G23460.1"/>
    </source>
</evidence>
<keyword evidence="8" id="KW-0408">Iron</keyword>
<accession>A0A0E0I4N0</accession>
<protein>
    <recommendedName>
        <fullName evidence="14">Plant heme peroxidase family profile domain-containing protein</fullName>
    </recommendedName>
</protein>
<dbReference type="InterPro" id="IPR000823">
    <property type="entry name" value="Peroxidase_pln"/>
</dbReference>
<feature type="binding site" evidence="11">
    <location>
        <position position="65"/>
    </location>
    <ligand>
        <name>Ca(2+)</name>
        <dbReference type="ChEBI" id="CHEBI:29108"/>
        <label>1</label>
    </ligand>
</feature>
<evidence type="ECO:0000313" key="16">
    <source>
        <dbReference type="Proteomes" id="UP000006591"/>
    </source>
</evidence>
<evidence type="ECO:0000256" key="13">
    <source>
        <dbReference type="SAM" id="SignalP"/>
    </source>
</evidence>
<comment type="cofactor">
    <cofactor evidence="11">
        <name>Ca(2+)</name>
        <dbReference type="ChEBI" id="CHEBI:29108"/>
    </cofactor>
    <text evidence="11">Binds 2 calcium ions per subunit.</text>
</comment>
<evidence type="ECO:0000256" key="5">
    <source>
        <dbReference type="ARBA" id="ARBA00022723"/>
    </source>
</evidence>
<comment type="catalytic activity">
    <reaction evidence="1">
        <text>2 a phenolic donor + H2O2 = 2 a phenolic radical donor + 2 H2O</text>
        <dbReference type="Rhea" id="RHEA:56136"/>
        <dbReference type="ChEBI" id="CHEBI:15377"/>
        <dbReference type="ChEBI" id="CHEBI:16240"/>
        <dbReference type="ChEBI" id="CHEBI:139520"/>
        <dbReference type="ChEBI" id="CHEBI:139521"/>
        <dbReference type="EC" id="1.11.1.7"/>
    </reaction>
</comment>
<keyword evidence="5 11" id="KW-0479">Metal-binding</keyword>
<dbReference type="EnsemblPlants" id="ONIVA07G23460.1">
    <property type="protein sequence ID" value="ONIVA07G23460.1"/>
    <property type="gene ID" value="ONIVA07G23460"/>
</dbReference>
<feature type="domain" description="Plant heme peroxidase family profile" evidence="14">
    <location>
        <begin position="23"/>
        <end position="75"/>
    </location>
</feature>
<dbReference type="InterPro" id="IPR010255">
    <property type="entry name" value="Haem_peroxidase_sf"/>
</dbReference>
<evidence type="ECO:0000256" key="4">
    <source>
        <dbReference type="ARBA" id="ARBA00022617"/>
    </source>
</evidence>
<dbReference type="PROSITE" id="PS00436">
    <property type="entry name" value="PEROXIDASE_2"/>
    <property type="match status" value="1"/>
</dbReference>
<keyword evidence="3" id="KW-0575">Peroxidase</keyword>
<feature type="binding site" evidence="11">
    <location>
        <position position="68"/>
    </location>
    <ligand>
        <name>Ca(2+)</name>
        <dbReference type="ChEBI" id="CHEBI:29108"/>
        <label>1</label>
    </ligand>
</feature>
<reference evidence="15" key="1">
    <citation type="submission" date="2015-04" db="UniProtKB">
        <authorList>
            <consortium name="EnsemblPlants"/>
        </authorList>
    </citation>
    <scope>IDENTIFICATION</scope>
    <source>
        <strain evidence="15">SL10</strain>
    </source>
</reference>
<dbReference type="InterPro" id="IPR002016">
    <property type="entry name" value="Haem_peroxidase"/>
</dbReference>
<name>A0A0E0I4N0_ORYNI</name>
<keyword evidence="4" id="KW-0349">Heme</keyword>
<evidence type="ECO:0000256" key="7">
    <source>
        <dbReference type="ARBA" id="ARBA00023002"/>
    </source>
</evidence>
<dbReference type="Gene3D" id="1.10.520.10">
    <property type="match status" value="1"/>
</dbReference>
<keyword evidence="9" id="KW-0376">Hydrogen peroxide</keyword>
<dbReference type="GO" id="GO:0006979">
    <property type="term" value="P:response to oxidative stress"/>
    <property type="evidence" value="ECO:0007669"/>
    <property type="project" value="InterPro"/>
</dbReference>
<dbReference type="GO" id="GO:0046872">
    <property type="term" value="F:metal ion binding"/>
    <property type="evidence" value="ECO:0007669"/>
    <property type="project" value="UniProtKB-KW"/>
</dbReference>
<evidence type="ECO:0000256" key="2">
    <source>
        <dbReference type="ARBA" id="ARBA00001970"/>
    </source>
</evidence>
<evidence type="ECO:0000256" key="11">
    <source>
        <dbReference type="PIRSR" id="PIRSR600823-3"/>
    </source>
</evidence>
<keyword evidence="7" id="KW-0560">Oxidoreductase</keyword>
<evidence type="ECO:0000256" key="1">
    <source>
        <dbReference type="ARBA" id="ARBA00000189"/>
    </source>
</evidence>
<keyword evidence="6 11" id="KW-0106">Calcium</keyword>
<feature type="chain" id="PRO_5002362499" description="Plant heme peroxidase family profile domain-containing protein" evidence="13">
    <location>
        <begin position="23"/>
        <end position="158"/>
    </location>
</feature>
<feature type="signal peptide" evidence="13">
    <location>
        <begin position="1"/>
        <end position="22"/>
    </location>
</feature>
<dbReference type="Proteomes" id="UP000006591">
    <property type="component" value="Chromosome 7"/>
</dbReference>
<dbReference type="GO" id="GO:0042744">
    <property type="term" value="P:hydrogen peroxide catabolic process"/>
    <property type="evidence" value="ECO:0007669"/>
    <property type="project" value="UniProtKB-KW"/>
</dbReference>
<dbReference type="HOGENOM" id="CLU_1672110_0_0_1"/>
<dbReference type="AlphaFoldDB" id="A0A0E0I4N0"/>
<dbReference type="Gramene" id="ONIVA07G23460.1">
    <property type="protein sequence ID" value="ONIVA07G23460.1"/>
    <property type="gene ID" value="ONIVA07G23460"/>
</dbReference>
<feature type="active site" description="Proton acceptor" evidence="10">
    <location>
        <position position="64"/>
    </location>
</feature>
<proteinExistence type="predicted"/>
<dbReference type="InterPro" id="IPR019794">
    <property type="entry name" value="Peroxidases_AS"/>
</dbReference>
<keyword evidence="13" id="KW-0732">Signal</keyword>
<evidence type="ECO:0000256" key="9">
    <source>
        <dbReference type="ARBA" id="ARBA00023324"/>
    </source>
</evidence>